<dbReference type="EMBL" id="GECZ01003210">
    <property type="protein sequence ID" value="JAS66559.1"/>
    <property type="molecule type" value="Transcribed_RNA"/>
</dbReference>
<gene>
    <name evidence="2" type="ORF">g.46572</name>
</gene>
<feature type="transmembrane region" description="Helical" evidence="1">
    <location>
        <begin position="143"/>
        <end position="160"/>
    </location>
</feature>
<keyword evidence="1" id="KW-0472">Membrane</keyword>
<dbReference type="AlphaFoldDB" id="A0A1B6GVU8"/>
<dbReference type="PANTHER" id="PTHR21329:SF3">
    <property type="entry name" value="PHOSPHATIDYLINOSITOL N-ACETYLGLUCOSAMINYLTRANSFERASE SUBUNIT Q"/>
    <property type="match status" value="1"/>
</dbReference>
<dbReference type="Pfam" id="PF05024">
    <property type="entry name" value="Gpi1"/>
    <property type="match status" value="1"/>
</dbReference>
<keyword evidence="1" id="KW-1133">Transmembrane helix</keyword>
<organism evidence="2">
    <name type="scientific">Cuerna arida</name>
    <dbReference type="NCBI Taxonomy" id="1464854"/>
    <lineage>
        <taxon>Eukaryota</taxon>
        <taxon>Metazoa</taxon>
        <taxon>Ecdysozoa</taxon>
        <taxon>Arthropoda</taxon>
        <taxon>Hexapoda</taxon>
        <taxon>Insecta</taxon>
        <taxon>Pterygota</taxon>
        <taxon>Neoptera</taxon>
        <taxon>Paraneoptera</taxon>
        <taxon>Hemiptera</taxon>
        <taxon>Auchenorrhyncha</taxon>
        <taxon>Membracoidea</taxon>
        <taxon>Cicadellidae</taxon>
        <taxon>Cicadellinae</taxon>
        <taxon>Proconiini</taxon>
        <taxon>Cuerna</taxon>
    </lineage>
</organism>
<dbReference type="GO" id="GO:0005783">
    <property type="term" value="C:endoplasmic reticulum"/>
    <property type="evidence" value="ECO:0007669"/>
    <property type="project" value="TreeGrafter"/>
</dbReference>
<feature type="transmembrane region" description="Helical" evidence="1">
    <location>
        <begin position="291"/>
        <end position="319"/>
    </location>
</feature>
<name>A0A1B6GVU8_9HEMI</name>
<keyword evidence="1" id="KW-0812">Transmembrane</keyword>
<feature type="non-terminal residue" evidence="2">
    <location>
        <position position="320"/>
    </location>
</feature>
<feature type="non-terminal residue" evidence="2">
    <location>
        <position position="1"/>
    </location>
</feature>
<sequence length="320" mass="36940">IFLPEMLCDLDKKVKNIYLFGKIDCENGPDHVVCYVTRFSTAFDSSSQPHCIGMANSHIPANRGDLRLKIAADQLSLMSYGRTGSEFDETIFLLYNSSTIFHSINFQNDCADYVGYFRTLQNLLRSSAELVTESGRSSIHRPITYCLTFAGLLLEILNTFNFIKHFNSVHQIFLRLLMIRFVCDNVSATTRKVRNMLHVKNLIINFILDFCIGLSFLLAVYHYQSVIKTHFVLLNNECLRLVKLLIDQMYSSPIGLKLNGYYSFILSFLLSTILSVWESILNFITYYLINYFSLIFFSIFLGFSFQIALIIDIFCIFTYH</sequence>
<dbReference type="GO" id="GO:0006506">
    <property type="term" value="P:GPI anchor biosynthetic process"/>
    <property type="evidence" value="ECO:0007669"/>
    <property type="project" value="InterPro"/>
</dbReference>
<feature type="transmembrane region" description="Helical" evidence="1">
    <location>
        <begin position="261"/>
        <end position="284"/>
    </location>
</feature>
<accession>A0A1B6GVU8</accession>
<protein>
    <submittedName>
        <fullName evidence="2">Uncharacterized protein</fullName>
    </submittedName>
</protein>
<proteinExistence type="predicted"/>
<dbReference type="GO" id="GO:0016020">
    <property type="term" value="C:membrane"/>
    <property type="evidence" value="ECO:0007669"/>
    <property type="project" value="InterPro"/>
</dbReference>
<evidence type="ECO:0000256" key="1">
    <source>
        <dbReference type="SAM" id="Phobius"/>
    </source>
</evidence>
<dbReference type="PANTHER" id="PTHR21329">
    <property type="entry name" value="PHOSPHATIDYLINOSITOL N-ACETYLGLUCOSAMINYLTRANSFERASE SUBUNIT Q-RELATED"/>
    <property type="match status" value="1"/>
</dbReference>
<dbReference type="InterPro" id="IPR007720">
    <property type="entry name" value="PigQ/GPI1"/>
</dbReference>
<feature type="transmembrane region" description="Helical" evidence="1">
    <location>
        <begin position="202"/>
        <end position="223"/>
    </location>
</feature>
<evidence type="ECO:0000313" key="2">
    <source>
        <dbReference type="EMBL" id="JAS66559.1"/>
    </source>
</evidence>
<reference evidence="2" key="1">
    <citation type="submission" date="2015-11" db="EMBL/GenBank/DDBJ databases">
        <title>De novo transcriptome assembly of four potential Pierce s Disease insect vectors from Arizona vineyards.</title>
        <authorList>
            <person name="Tassone E.E."/>
        </authorList>
    </citation>
    <scope>NUCLEOTIDE SEQUENCE</scope>
</reference>